<dbReference type="InterPro" id="IPR042099">
    <property type="entry name" value="ANL_N_sf"/>
</dbReference>
<keyword evidence="1" id="KW-0812">Transmembrane</keyword>
<feature type="transmembrane region" description="Helical" evidence="1">
    <location>
        <begin position="30"/>
        <end position="52"/>
    </location>
</feature>
<dbReference type="InterPro" id="IPR004993">
    <property type="entry name" value="GH3"/>
</dbReference>
<feature type="non-terminal residue" evidence="2">
    <location>
        <position position="442"/>
    </location>
</feature>
<gene>
    <name evidence="2" type="ORF">PLOB_00033919</name>
</gene>
<keyword evidence="1" id="KW-0472">Membrane</keyword>
<organism evidence="2 3">
    <name type="scientific">Porites lobata</name>
    <dbReference type="NCBI Taxonomy" id="104759"/>
    <lineage>
        <taxon>Eukaryota</taxon>
        <taxon>Metazoa</taxon>
        <taxon>Cnidaria</taxon>
        <taxon>Anthozoa</taxon>
        <taxon>Hexacorallia</taxon>
        <taxon>Scleractinia</taxon>
        <taxon>Fungiina</taxon>
        <taxon>Poritidae</taxon>
        <taxon>Porites</taxon>
    </lineage>
</organism>
<dbReference type="PANTHER" id="PTHR31901:SF9">
    <property type="entry name" value="GH3 DOMAIN-CONTAINING PROTEIN"/>
    <property type="match status" value="1"/>
</dbReference>
<proteinExistence type="predicted"/>
<dbReference type="Proteomes" id="UP001159405">
    <property type="component" value="Unassembled WGS sequence"/>
</dbReference>
<dbReference type="Pfam" id="PF03321">
    <property type="entry name" value="GH3"/>
    <property type="match status" value="1"/>
</dbReference>
<dbReference type="Gene3D" id="3.40.50.12780">
    <property type="entry name" value="N-terminal domain of ligase-like"/>
    <property type="match status" value="1"/>
</dbReference>
<name>A0ABN8P096_9CNID</name>
<feature type="transmembrane region" description="Helical" evidence="1">
    <location>
        <begin position="64"/>
        <end position="81"/>
    </location>
</feature>
<keyword evidence="3" id="KW-1185">Reference proteome</keyword>
<protein>
    <submittedName>
        <fullName evidence="2">Uncharacterized protein</fullName>
    </submittedName>
</protein>
<accession>A0ABN8P096</accession>
<evidence type="ECO:0000313" key="3">
    <source>
        <dbReference type="Proteomes" id="UP001159405"/>
    </source>
</evidence>
<dbReference type="PANTHER" id="PTHR31901">
    <property type="entry name" value="GH3 DOMAIN-CONTAINING PROTEIN"/>
    <property type="match status" value="1"/>
</dbReference>
<dbReference type="EMBL" id="CALNXK010000046">
    <property type="protein sequence ID" value="CAH3129051.1"/>
    <property type="molecule type" value="Genomic_DNA"/>
</dbReference>
<feature type="transmembrane region" description="Helical" evidence="1">
    <location>
        <begin position="6"/>
        <end position="23"/>
    </location>
</feature>
<reference evidence="2 3" key="1">
    <citation type="submission" date="2022-05" db="EMBL/GenBank/DDBJ databases">
        <authorList>
            <consortium name="Genoscope - CEA"/>
            <person name="William W."/>
        </authorList>
    </citation>
    <scope>NUCLEOTIDE SEQUENCE [LARGE SCALE GENOMIC DNA]</scope>
</reference>
<comment type="caution">
    <text evidence="2">The sequence shown here is derived from an EMBL/GenBank/DDBJ whole genome shotgun (WGS) entry which is preliminary data.</text>
</comment>
<evidence type="ECO:0000313" key="2">
    <source>
        <dbReference type="EMBL" id="CAH3129051.1"/>
    </source>
</evidence>
<sequence length="442" mass="49922">MARLTYVKVCAFIMVPLSFIAALPSKLTYILVATIFCFLACITILACVHIFSQHRSKSHNSRSLLQNYVAIMVLWIFGGRIRKRFNREANDCREVQEKLLMEIVSSNRNTVFGREYNFESIQNSADFIKLVPLTTKASYKEYVDRIAKGEDAVLTKEKTSKLAVTSGTTGSPSMIPRVQSQAYLFFMARAALSSAMYSAFPETFNLQKTLGFYRPGRNIETTEGGIPKGGISNVTPTGSQLAIFSTPGPGFHILESHASYYVHLLFGLKDRNIGTVFSNLAAYTYRGFLELEKNWQRLVKDIEEGSLDSDLELDAKIRSELKRCLEPDKKRAKELRKEFQAGFDGIASRIWPNLRIILCVTTGRQELYATRLREKYTGDVPMYSALYTSSESVIGVNLWPKDKPTYLPVLSAAFFEFVPVENCHKEQAKVGFLCTVTRKKKV</sequence>
<evidence type="ECO:0000256" key="1">
    <source>
        <dbReference type="SAM" id="Phobius"/>
    </source>
</evidence>
<keyword evidence="1" id="KW-1133">Transmembrane helix</keyword>